<protein>
    <submittedName>
        <fullName evidence="3">Uncharacterized protein</fullName>
    </submittedName>
</protein>
<evidence type="ECO:0000256" key="1">
    <source>
        <dbReference type="ARBA" id="ARBA00022559"/>
    </source>
</evidence>
<dbReference type="Pfam" id="PF03098">
    <property type="entry name" value="An_peroxidase"/>
    <property type="match status" value="1"/>
</dbReference>
<dbReference type="InterPro" id="IPR019791">
    <property type="entry name" value="Haem_peroxidase_animal"/>
</dbReference>
<organism evidence="3 4">
    <name type="scientific">Chionoecetes opilio</name>
    <name type="common">Atlantic snow crab</name>
    <name type="synonym">Cancer opilio</name>
    <dbReference type="NCBI Taxonomy" id="41210"/>
    <lineage>
        <taxon>Eukaryota</taxon>
        <taxon>Metazoa</taxon>
        <taxon>Ecdysozoa</taxon>
        <taxon>Arthropoda</taxon>
        <taxon>Crustacea</taxon>
        <taxon>Multicrustacea</taxon>
        <taxon>Malacostraca</taxon>
        <taxon>Eumalacostraca</taxon>
        <taxon>Eucarida</taxon>
        <taxon>Decapoda</taxon>
        <taxon>Pleocyemata</taxon>
        <taxon>Brachyura</taxon>
        <taxon>Eubrachyura</taxon>
        <taxon>Majoidea</taxon>
        <taxon>Majidae</taxon>
        <taxon>Chionoecetes</taxon>
    </lineage>
</organism>
<dbReference type="PANTHER" id="PTHR11475:SF143">
    <property type="entry name" value="PUTATIVE-RELATED"/>
    <property type="match status" value="1"/>
</dbReference>
<dbReference type="AlphaFoldDB" id="A0A8J4XVM8"/>
<keyword evidence="1" id="KW-0575">Peroxidase</keyword>
<keyword evidence="2" id="KW-0732">Signal</keyword>
<dbReference type="GO" id="GO:0004601">
    <property type="term" value="F:peroxidase activity"/>
    <property type="evidence" value="ECO:0007669"/>
    <property type="project" value="UniProtKB-KW"/>
</dbReference>
<dbReference type="GO" id="GO:0006979">
    <property type="term" value="P:response to oxidative stress"/>
    <property type="evidence" value="ECO:0007669"/>
    <property type="project" value="InterPro"/>
</dbReference>
<feature type="chain" id="PRO_5035303264" evidence="2">
    <location>
        <begin position="20"/>
        <end position="120"/>
    </location>
</feature>
<dbReference type="PANTHER" id="PTHR11475">
    <property type="entry name" value="OXIDASE/PEROXIDASE"/>
    <property type="match status" value="1"/>
</dbReference>
<evidence type="ECO:0000313" key="3">
    <source>
        <dbReference type="EMBL" id="KAG0707417.1"/>
    </source>
</evidence>
<dbReference type="Proteomes" id="UP000770661">
    <property type="component" value="Unassembled WGS sequence"/>
</dbReference>
<proteinExistence type="predicted"/>
<name>A0A8J4XVM8_CHIOP</name>
<dbReference type="OrthoDB" id="6378051at2759"/>
<evidence type="ECO:0000256" key="2">
    <source>
        <dbReference type="SAM" id="SignalP"/>
    </source>
</evidence>
<accession>A0A8J4XVM8</accession>
<sequence>MRAYAMLRVASVLISVALALEPVFGRQERRRQHCALRNKFNSPHLIQNDGRLMTWSEALFQVAGHSFDNFVTQNLSNHLFQTPQFSFGLDLMSLNMHRGRDHGIGTYNGKQGGLWAQTCY</sequence>
<keyword evidence="1" id="KW-0560">Oxidoreductase</keyword>
<dbReference type="GO" id="GO:0020037">
    <property type="term" value="F:heme binding"/>
    <property type="evidence" value="ECO:0007669"/>
    <property type="project" value="InterPro"/>
</dbReference>
<dbReference type="Gene3D" id="1.10.640.10">
    <property type="entry name" value="Haem peroxidase domain superfamily, animal type"/>
    <property type="match status" value="1"/>
</dbReference>
<dbReference type="InterPro" id="IPR010255">
    <property type="entry name" value="Haem_peroxidase_sf"/>
</dbReference>
<comment type="caution">
    <text evidence="3">The sequence shown here is derived from an EMBL/GenBank/DDBJ whole genome shotgun (WGS) entry which is preliminary data.</text>
</comment>
<gene>
    <name evidence="3" type="ORF">GWK47_024170</name>
</gene>
<dbReference type="InterPro" id="IPR037120">
    <property type="entry name" value="Haem_peroxidase_sf_animal"/>
</dbReference>
<dbReference type="SUPFAM" id="SSF48113">
    <property type="entry name" value="Heme-dependent peroxidases"/>
    <property type="match status" value="1"/>
</dbReference>
<feature type="signal peptide" evidence="2">
    <location>
        <begin position="1"/>
        <end position="19"/>
    </location>
</feature>
<evidence type="ECO:0000313" key="4">
    <source>
        <dbReference type="Proteomes" id="UP000770661"/>
    </source>
</evidence>
<reference evidence="3" key="1">
    <citation type="submission" date="2020-07" db="EMBL/GenBank/DDBJ databases">
        <title>The High-quality genome of the commercially important snow crab, Chionoecetes opilio.</title>
        <authorList>
            <person name="Jeong J.-H."/>
            <person name="Ryu S."/>
        </authorList>
    </citation>
    <scope>NUCLEOTIDE SEQUENCE</scope>
    <source>
        <strain evidence="3">MADBK_172401_WGS</strain>
        <tissue evidence="3">Digestive gland</tissue>
    </source>
</reference>
<dbReference type="EMBL" id="JACEEZ010024856">
    <property type="protein sequence ID" value="KAG0707417.1"/>
    <property type="molecule type" value="Genomic_DNA"/>
</dbReference>
<keyword evidence="4" id="KW-1185">Reference proteome</keyword>